<gene>
    <name evidence="1" type="ORF">BV25DRAFT_1922486</name>
</gene>
<comment type="caution">
    <text evidence="1">The sequence shown here is derived from an EMBL/GenBank/DDBJ whole genome shotgun (WGS) entry which is preliminary data.</text>
</comment>
<reference evidence="1" key="1">
    <citation type="submission" date="2021-03" db="EMBL/GenBank/DDBJ databases">
        <authorList>
            <consortium name="DOE Joint Genome Institute"/>
            <person name="Ahrendt S."/>
            <person name="Looney B.P."/>
            <person name="Miyauchi S."/>
            <person name="Morin E."/>
            <person name="Drula E."/>
            <person name="Courty P.E."/>
            <person name="Chicoki N."/>
            <person name="Fauchery L."/>
            <person name="Kohler A."/>
            <person name="Kuo A."/>
            <person name="Labutti K."/>
            <person name="Pangilinan J."/>
            <person name="Lipzen A."/>
            <person name="Riley R."/>
            <person name="Andreopoulos W."/>
            <person name="He G."/>
            <person name="Johnson J."/>
            <person name="Barry K.W."/>
            <person name="Grigoriev I.V."/>
            <person name="Nagy L."/>
            <person name="Hibbett D."/>
            <person name="Henrissat B."/>
            <person name="Matheny P.B."/>
            <person name="Labbe J."/>
            <person name="Martin F."/>
        </authorList>
    </citation>
    <scope>NUCLEOTIDE SEQUENCE</scope>
    <source>
        <strain evidence="1">HHB10654</strain>
    </source>
</reference>
<evidence type="ECO:0000313" key="2">
    <source>
        <dbReference type="Proteomes" id="UP000814140"/>
    </source>
</evidence>
<reference evidence="1" key="2">
    <citation type="journal article" date="2022" name="New Phytol.">
        <title>Evolutionary transition to the ectomycorrhizal habit in the genomes of a hyperdiverse lineage of mushroom-forming fungi.</title>
        <authorList>
            <person name="Looney B."/>
            <person name="Miyauchi S."/>
            <person name="Morin E."/>
            <person name="Drula E."/>
            <person name="Courty P.E."/>
            <person name="Kohler A."/>
            <person name="Kuo A."/>
            <person name="LaButti K."/>
            <person name="Pangilinan J."/>
            <person name="Lipzen A."/>
            <person name="Riley R."/>
            <person name="Andreopoulos W."/>
            <person name="He G."/>
            <person name="Johnson J."/>
            <person name="Nolan M."/>
            <person name="Tritt A."/>
            <person name="Barry K.W."/>
            <person name="Grigoriev I.V."/>
            <person name="Nagy L.G."/>
            <person name="Hibbett D."/>
            <person name="Henrissat B."/>
            <person name="Matheny P.B."/>
            <person name="Labbe J."/>
            <person name="Martin F.M."/>
        </authorList>
    </citation>
    <scope>NUCLEOTIDE SEQUENCE</scope>
    <source>
        <strain evidence="1">HHB10654</strain>
    </source>
</reference>
<proteinExistence type="predicted"/>
<evidence type="ECO:0000313" key="1">
    <source>
        <dbReference type="EMBL" id="KAI0054666.1"/>
    </source>
</evidence>
<organism evidence="1 2">
    <name type="scientific">Artomyces pyxidatus</name>
    <dbReference type="NCBI Taxonomy" id="48021"/>
    <lineage>
        <taxon>Eukaryota</taxon>
        <taxon>Fungi</taxon>
        <taxon>Dikarya</taxon>
        <taxon>Basidiomycota</taxon>
        <taxon>Agaricomycotina</taxon>
        <taxon>Agaricomycetes</taxon>
        <taxon>Russulales</taxon>
        <taxon>Auriscalpiaceae</taxon>
        <taxon>Artomyces</taxon>
    </lineage>
</organism>
<dbReference type="EMBL" id="MU277369">
    <property type="protein sequence ID" value="KAI0054666.1"/>
    <property type="molecule type" value="Genomic_DNA"/>
</dbReference>
<dbReference type="Proteomes" id="UP000814140">
    <property type="component" value="Unassembled WGS sequence"/>
</dbReference>
<accession>A0ACB8SG41</accession>
<keyword evidence="2" id="KW-1185">Reference proteome</keyword>
<name>A0ACB8SG41_9AGAM</name>
<sequence>MRPNPVALSAPPLTPSASMNLGARGTAFGHRGVESIIKGPTEVTSTSSPFFHSPFSPIMSSEHCGNNAGDNIEDASASAPPPPPSPNPTEVPAPPPNPGARWYVVFAGRRPGIYTDWHTAAAHVIGVPNSVYKKYRDYESALAAFQASQEASRANDVGEPEDNATPGNQRDHDDELAARLARMNVAPRSQPSVPRSPPSIPRPPPSIDSISVSFGNGGTHAGYSPAPSSHVHVDVGTTGREPPPYCARHGSPIPAVGTNSGRGHIASPTPTPFTRTVYPDASSSTSHGYDMSSGPSRHSPEGGSLHAPLRAITPLLNRSGASNGHPFFVVLNARRNGIFNAPWNVVSMLVVSQPRAIWRSFRTLEEASAWYWDQLADD</sequence>
<protein>
    <submittedName>
        <fullName evidence="1">Uncharacterized protein</fullName>
    </submittedName>
</protein>